<protein>
    <recommendedName>
        <fullName evidence="4">Sulfite exporter TauE/SafE family protein</fullName>
    </recommendedName>
</protein>
<dbReference type="EMBL" id="JBEVCJ010000031">
    <property type="protein sequence ID" value="MET1256976.1"/>
    <property type="molecule type" value="Genomic_DNA"/>
</dbReference>
<dbReference type="Proteomes" id="UP001548189">
    <property type="component" value="Unassembled WGS sequence"/>
</dbReference>
<keyword evidence="1" id="KW-0812">Transmembrane</keyword>
<comment type="caution">
    <text evidence="2">The sequence shown here is derived from an EMBL/GenBank/DDBJ whole genome shotgun (WGS) entry which is preliminary data.</text>
</comment>
<evidence type="ECO:0000313" key="2">
    <source>
        <dbReference type="EMBL" id="MET1256976.1"/>
    </source>
</evidence>
<feature type="transmembrane region" description="Helical" evidence="1">
    <location>
        <begin position="12"/>
        <end position="38"/>
    </location>
</feature>
<reference evidence="2 3" key="1">
    <citation type="submission" date="2024-06" db="EMBL/GenBank/DDBJ databases">
        <authorList>
            <person name="Li F."/>
        </authorList>
    </citation>
    <scope>NUCLEOTIDE SEQUENCE [LARGE SCALE GENOMIC DNA]</scope>
    <source>
        <strain evidence="2 3">GXAS 311</strain>
    </source>
</reference>
<gene>
    <name evidence="2" type="ORF">ABVT43_17670</name>
</gene>
<evidence type="ECO:0008006" key="4">
    <source>
        <dbReference type="Google" id="ProtNLM"/>
    </source>
</evidence>
<evidence type="ECO:0000256" key="1">
    <source>
        <dbReference type="SAM" id="Phobius"/>
    </source>
</evidence>
<evidence type="ECO:0000313" key="3">
    <source>
        <dbReference type="Proteomes" id="UP001548189"/>
    </source>
</evidence>
<keyword evidence="1" id="KW-0472">Membrane</keyword>
<keyword evidence="3" id="KW-1185">Reference proteome</keyword>
<accession>A0ABV2BYI2</accession>
<organism evidence="2 3">
    <name type="scientific">Aliikangiella maris</name>
    <dbReference type="NCBI Taxonomy" id="3162458"/>
    <lineage>
        <taxon>Bacteria</taxon>
        <taxon>Pseudomonadati</taxon>
        <taxon>Pseudomonadota</taxon>
        <taxon>Gammaproteobacteria</taxon>
        <taxon>Oceanospirillales</taxon>
        <taxon>Pleioneaceae</taxon>
        <taxon>Aliikangiella</taxon>
    </lineage>
</organism>
<sequence length="50" mass="5543">MMVIFGILGGGILGAWVAKALSVIFQALFFLIVVLYYAQRIYNFLVMTLG</sequence>
<dbReference type="RefSeq" id="WP_353897559.1">
    <property type="nucleotide sequence ID" value="NZ_JBEVCJ010000031.1"/>
</dbReference>
<name>A0ABV2BYI2_9GAMM</name>
<keyword evidence="1" id="KW-1133">Transmembrane helix</keyword>
<proteinExistence type="predicted"/>